<dbReference type="GO" id="GO:0022857">
    <property type="term" value="F:transmembrane transporter activity"/>
    <property type="evidence" value="ECO:0007669"/>
    <property type="project" value="InterPro"/>
</dbReference>
<reference evidence="8" key="1">
    <citation type="submission" date="2020-07" db="EMBL/GenBank/DDBJ databases">
        <title>Genomic analysis of a strain of Sedimentibacter Hydroxybenzoicus DSM7310.</title>
        <authorList>
            <person name="Ma S."/>
        </authorList>
    </citation>
    <scope>NUCLEOTIDE SEQUENCE</scope>
    <source>
        <strain evidence="8">DSM 7310</strain>
    </source>
</reference>
<comment type="caution">
    <text evidence="8">The sequence shown here is derived from an EMBL/GenBank/DDBJ whole genome shotgun (WGS) entry which is preliminary data.</text>
</comment>
<dbReference type="AlphaFoldDB" id="A0A974BHH5"/>
<dbReference type="EMBL" id="JACBNQ010000001">
    <property type="protein sequence ID" value="NYB72956.1"/>
    <property type="molecule type" value="Genomic_DNA"/>
</dbReference>
<dbReference type="Gene3D" id="1.20.1250.20">
    <property type="entry name" value="MFS general substrate transporter like domains"/>
    <property type="match status" value="1"/>
</dbReference>
<keyword evidence="2" id="KW-0813">Transport</keyword>
<dbReference type="SUPFAM" id="SSF103473">
    <property type="entry name" value="MFS general substrate transporter"/>
    <property type="match status" value="1"/>
</dbReference>
<accession>A0A974BHH5</accession>
<comment type="subcellular location">
    <subcellularLocation>
        <location evidence="1">Cell membrane</location>
        <topology evidence="1">Multi-pass membrane protein</topology>
    </subcellularLocation>
</comment>
<dbReference type="RefSeq" id="WP_179236622.1">
    <property type="nucleotide sequence ID" value="NZ_JACBNQ010000001.1"/>
</dbReference>
<feature type="domain" description="Major facilitator superfamily (MFS) profile" evidence="7">
    <location>
        <begin position="17"/>
        <end position="393"/>
    </location>
</feature>
<protein>
    <submittedName>
        <fullName evidence="8">MFS transporter</fullName>
    </submittedName>
</protein>
<proteinExistence type="predicted"/>
<name>A0A974BHH5_SEDHY</name>
<dbReference type="PROSITE" id="PS50850">
    <property type="entry name" value="MFS"/>
    <property type="match status" value="1"/>
</dbReference>
<evidence type="ECO:0000313" key="9">
    <source>
        <dbReference type="Proteomes" id="UP000611629"/>
    </source>
</evidence>
<evidence type="ECO:0000259" key="7">
    <source>
        <dbReference type="PROSITE" id="PS50850"/>
    </source>
</evidence>
<dbReference type="PANTHER" id="PTHR23531:SF2">
    <property type="entry name" value="PERMEASE"/>
    <property type="match status" value="1"/>
</dbReference>
<feature type="transmembrane region" description="Helical" evidence="6">
    <location>
        <begin position="339"/>
        <end position="362"/>
    </location>
</feature>
<feature type="transmembrane region" description="Helical" evidence="6">
    <location>
        <begin position="219"/>
        <end position="240"/>
    </location>
</feature>
<keyword evidence="3 6" id="KW-0812">Transmembrane</keyword>
<feature type="transmembrane region" description="Helical" evidence="6">
    <location>
        <begin position="18"/>
        <end position="39"/>
    </location>
</feature>
<evidence type="ECO:0000256" key="1">
    <source>
        <dbReference type="ARBA" id="ARBA00004651"/>
    </source>
</evidence>
<keyword evidence="9" id="KW-1185">Reference proteome</keyword>
<evidence type="ECO:0000256" key="2">
    <source>
        <dbReference type="ARBA" id="ARBA00022448"/>
    </source>
</evidence>
<feature type="transmembrane region" description="Helical" evidence="6">
    <location>
        <begin position="141"/>
        <end position="161"/>
    </location>
</feature>
<dbReference type="GO" id="GO:0005886">
    <property type="term" value="C:plasma membrane"/>
    <property type="evidence" value="ECO:0007669"/>
    <property type="project" value="UniProtKB-SubCell"/>
</dbReference>
<dbReference type="CDD" id="cd17489">
    <property type="entry name" value="MFS_YfcJ_like"/>
    <property type="match status" value="1"/>
</dbReference>
<evidence type="ECO:0000256" key="4">
    <source>
        <dbReference type="ARBA" id="ARBA00022989"/>
    </source>
</evidence>
<feature type="transmembrane region" description="Helical" evidence="6">
    <location>
        <begin position="306"/>
        <end position="327"/>
    </location>
</feature>
<dbReference type="InterPro" id="IPR036259">
    <property type="entry name" value="MFS_trans_sf"/>
</dbReference>
<evidence type="ECO:0000256" key="6">
    <source>
        <dbReference type="SAM" id="Phobius"/>
    </source>
</evidence>
<feature type="transmembrane region" description="Helical" evidence="6">
    <location>
        <begin position="282"/>
        <end position="300"/>
    </location>
</feature>
<feature type="transmembrane region" description="Helical" evidence="6">
    <location>
        <begin position="167"/>
        <end position="190"/>
    </location>
</feature>
<feature type="transmembrane region" description="Helical" evidence="6">
    <location>
        <begin position="82"/>
        <end position="100"/>
    </location>
</feature>
<feature type="transmembrane region" description="Helical" evidence="6">
    <location>
        <begin position="51"/>
        <end position="70"/>
    </location>
</feature>
<feature type="transmembrane region" description="Helical" evidence="6">
    <location>
        <begin position="106"/>
        <end position="129"/>
    </location>
</feature>
<keyword evidence="4 6" id="KW-1133">Transmembrane helix</keyword>
<organism evidence="8 9">
    <name type="scientific">Sedimentibacter hydroxybenzoicus DSM 7310</name>
    <dbReference type="NCBI Taxonomy" id="1123245"/>
    <lineage>
        <taxon>Bacteria</taxon>
        <taxon>Bacillati</taxon>
        <taxon>Bacillota</taxon>
        <taxon>Tissierellia</taxon>
        <taxon>Sedimentibacter</taxon>
    </lineage>
</organism>
<dbReference type="PANTHER" id="PTHR23531">
    <property type="entry name" value="QUINOLENE RESISTANCE PROTEIN NORA"/>
    <property type="match status" value="1"/>
</dbReference>
<dbReference type="Proteomes" id="UP000611629">
    <property type="component" value="Unassembled WGS sequence"/>
</dbReference>
<evidence type="ECO:0000313" key="8">
    <source>
        <dbReference type="EMBL" id="NYB72956.1"/>
    </source>
</evidence>
<evidence type="ECO:0000256" key="3">
    <source>
        <dbReference type="ARBA" id="ARBA00022692"/>
    </source>
</evidence>
<keyword evidence="5 6" id="KW-0472">Membrane</keyword>
<gene>
    <name evidence="8" type="ORF">HZF24_02240</name>
</gene>
<dbReference type="InterPro" id="IPR052714">
    <property type="entry name" value="MFS_Exporter"/>
</dbReference>
<sequence length="395" mass="42679">MERNTKLQKKEPIWTRDFILISIASLFVTLGFQMLLPVLPVFSARIGGSDAWAGLVVGIFTVSAVIMRPVSGMLLDSRGRRGVFIIGLIVFLVCVVLYNWTSTILALLIIRFIHGFGWGASSTASSTIASDIVPKSRLAEGMGYFGLTSTLAMAVAPALGLGLLDSYGFNMVFNVSAVFVFICILISLLIKYHKPEVITKSDSEALPANIKNKIFEKSAITPATVIFFVTMTYGSIVSFIALYAEQRQVENIGLFFTVYAAALLISRPYFGRMTDKKGTSFAVLPGIVFVIIAMLVIYFADSLMVFLIAGFIYGIGFGAVQPALQAMSVSKAGSSRRGAANATFFLGFDLGIGAGAIIWGIIAESLGYQLIYLLSIIPAVVGILVYIKSIKKKID</sequence>
<evidence type="ECO:0000256" key="5">
    <source>
        <dbReference type="ARBA" id="ARBA00023136"/>
    </source>
</evidence>
<dbReference type="InterPro" id="IPR020846">
    <property type="entry name" value="MFS_dom"/>
</dbReference>
<feature type="transmembrane region" description="Helical" evidence="6">
    <location>
        <begin position="368"/>
        <end position="387"/>
    </location>
</feature>
<dbReference type="InterPro" id="IPR011701">
    <property type="entry name" value="MFS"/>
</dbReference>
<dbReference type="Pfam" id="PF07690">
    <property type="entry name" value="MFS_1"/>
    <property type="match status" value="1"/>
</dbReference>
<feature type="transmembrane region" description="Helical" evidence="6">
    <location>
        <begin position="252"/>
        <end position="270"/>
    </location>
</feature>